<dbReference type="GO" id="GO:0006890">
    <property type="term" value="P:retrograde vesicle-mediated transport, Golgi to endoplasmic reticulum"/>
    <property type="evidence" value="ECO:0007669"/>
    <property type="project" value="UniProtKB-UniRule"/>
</dbReference>
<dbReference type="Proteomes" id="UP000002748">
    <property type="component" value="Unassembled WGS sequence"/>
</dbReference>
<comment type="similarity">
    <text evidence="1 8">Belongs to the adaptor complexes medium subunit family. Delta-COP subfamily.</text>
</comment>
<accession>J5T2K0</accession>
<dbReference type="Pfam" id="PF00928">
    <property type="entry name" value="Adap_comp_sub"/>
    <property type="match status" value="1"/>
</dbReference>
<organism evidence="11 12">
    <name type="scientific">Trichosporon asahii var. asahii (strain ATCC 90039 / CBS 2479 / JCM 2466 / KCTC 7840 / NBRC 103889/ NCYC 2677 / UAMH 7654)</name>
    <name type="common">Yeast</name>
    <dbReference type="NCBI Taxonomy" id="1186058"/>
    <lineage>
        <taxon>Eukaryota</taxon>
        <taxon>Fungi</taxon>
        <taxon>Dikarya</taxon>
        <taxon>Basidiomycota</taxon>
        <taxon>Agaricomycotina</taxon>
        <taxon>Tremellomycetes</taxon>
        <taxon>Trichosporonales</taxon>
        <taxon>Trichosporonaceae</taxon>
        <taxon>Trichosporon</taxon>
    </lineage>
</organism>
<dbReference type="GO" id="GO:0000139">
    <property type="term" value="C:Golgi membrane"/>
    <property type="evidence" value="ECO:0007669"/>
    <property type="project" value="UniProtKB-SubCell"/>
</dbReference>
<dbReference type="GO" id="GO:0030126">
    <property type="term" value="C:COPI vesicle coat"/>
    <property type="evidence" value="ECO:0007669"/>
    <property type="project" value="UniProtKB-UniRule"/>
</dbReference>
<evidence type="ECO:0000256" key="6">
    <source>
        <dbReference type="ARBA" id="ARBA00023034"/>
    </source>
</evidence>
<gene>
    <name evidence="11" type="ORF">A1Q1_02171</name>
</gene>
<dbReference type="VEuPathDB" id="FungiDB:A1Q1_02171"/>
<evidence type="ECO:0000256" key="9">
    <source>
        <dbReference type="RuleBase" id="RU366052"/>
    </source>
</evidence>
<keyword evidence="7 8" id="KW-0968">Cytoplasmic vesicle</keyword>
<keyword evidence="4 8" id="KW-0931">ER-Golgi transport</keyword>
<name>J5T2K0_TRIAS</name>
<dbReference type="PANTHER" id="PTHR10121">
    <property type="entry name" value="COATOMER SUBUNIT DELTA"/>
    <property type="match status" value="1"/>
</dbReference>
<feature type="domain" description="MHD" evidence="10">
    <location>
        <begin position="1"/>
        <end position="221"/>
    </location>
</feature>
<dbReference type="InterPro" id="IPR027059">
    <property type="entry name" value="Coatomer_dsu"/>
</dbReference>
<comment type="subunit">
    <text evidence="8">Oligomeric complex that consists of at least the alpha, beta, beta', gamma, delta, epsilon and zeta subunits.</text>
</comment>
<dbReference type="GO" id="GO:0015031">
    <property type="term" value="P:protein transport"/>
    <property type="evidence" value="ECO:0007669"/>
    <property type="project" value="UniProtKB-KW"/>
</dbReference>
<evidence type="ECO:0000313" key="12">
    <source>
        <dbReference type="Proteomes" id="UP000002748"/>
    </source>
</evidence>
<reference evidence="11 12" key="1">
    <citation type="journal article" date="2012" name="Eukaryot. Cell">
        <title>Draft genome sequence of CBS 2479, the standard type strain of Trichosporon asahii.</title>
        <authorList>
            <person name="Yang R.Y."/>
            <person name="Li H.T."/>
            <person name="Zhu H."/>
            <person name="Zhou G.P."/>
            <person name="Wang M."/>
            <person name="Wang L."/>
        </authorList>
    </citation>
    <scope>NUCLEOTIDE SEQUENCE [LARGE SCALE GENOMIC DNA]</scope>
    <source>
        <strain evidence="12">ATCC 90039 / CBS 2479 / JCM 2466 / KCTC 7840 / NCYC 2677 / UAMH 7654</strain>
    </source>
</reference>
<evidence type="ECO:0000256" key="1">
    <source>
        <dbReference type="ARBA" id="ARBA00010516"/>
    </source>
</evidence>
<evidence type="ECO:0000256" key="8">
    <source>
        <dbReference type="RuleBase" id="RU364018"/>
    </source>
</evidence>
<comment type="subcellular location">
    <subcellularLocation>
        <location evidence="8 9">Cytoplasm</location>
    </subcellularLocation>
    <subcellularLocation>
        <location evidence="8 9">Cytoplasmic vesicle</location>
        <location evidence="8 9">COPI-coated vesicle membrane</location>
        <topology evidence="8 9">Peripheral membrane protein</topology>
        <orientation evidence="8 9">Cytoplasmic side</orientation>
    </subcellularLocation>
    <subcellularLocation>
        <location evidence="8 9">Golgi apparatus membrane</location>
        <topology evidence="8 9">Peripheral membrane protein</topology>
        <orientation evidence="8 9">Cytoplasmic side</orientation>
    </subcellularLocation>
</comment>
<dbReference type="KEGG" id="tasa:A1Q1_02171"/>
<dbReference type="GO" id="GO:0006888">
    <property type="term" value="P:endoplasmic reticulum to Golgi vesicle-mediated transport"/>
    <property type="evidence" value="ECO:0007669"/>
    <property type="project" value="TreeGrafter"/>
</dbReference>
<comment type="function">
    <text evidence="8">The coatomer is a cytosolic protein complex that binds to dilysine motifs and reversibly associates with Golgi non-clathrin-coated vesicles, which further mediate biosynthetic protein transport from the ER, via the Golgi up to the trans Golgi network. Coatomer complex is required for budding from Golgi membranes, and is essential for the retrograde Golgi-to-ER transport of dilysine-tagged proteins.</text>
</comment>
<keyword evidence="8" id="KW-0472">Membrane</keyword>
<sequence>MLRDGGLENYELKGDLDIRVNDADCSKVKLELAPADFADVQFKQHPKFVKFGAGPKVIALKNDSQGFPVNQNLGVLKWRMNTKDESHVPLTVTVWPQPNGGQSDVAVEYELEAQHLTLKNVVISIPIPPGALPVVSDEDAQWTADRGFFQWTIDTVDADAPSGSLEFRCDGDADTFFPTNVGFAASGSLAGVDVQSARLADGSEAPLSQEKIITVDKYEIV</sequence>
<evidence type="ECO:0000256" key="2">
    <source>
        <dbReference type="ARBA" id="ARBA00022448"/>
    </source>
</evidence>
<evidence type="ECO:0000256" key="4">
    <source>
        <dbReference type="ARBA" id="ARBA00022892"/>
    </source>
</evidence>
<dbReference type="GeneID" id="25985685"/>
<keyword evidence="3 8" id="KW-0963">Cytoplasm</keyword>
<dbReference type="SUPFAM" id="SSF49447">
    <property type="entry name" value="Second domain of Mu2 adaptin subunit (ap50) of ap2 adaptor"/>
    <property type="match status" value="1"/>
</dbReference>
<keyword evidence="5 8" id="KW-0653">Protein transport</keyword>
<evidence type="ECO:0000259" key="10">
    <source>
        <dbReference type="PROSITE" id="PS51072"/>
    </source>
</evidence>
<dbReference type="GO" id="GO:0051645">
    <property type="term" value="P:Golgi localization"/>
    <property type="evidence" value="ECO:0007669"/>
    <property type="project" value="TreeGrafter"/>
</dbReference>
<dbReference type="InterPro" id="IPR036168">
    <property type="entry name" value="AP2_Mu_C_sf"/>
</dbReference>
<keyword evidence="2 8" id="KW-0813">Transport</keyword>
<dbReference type="InterPro" id="IPR028565">
    <property type="entry name" value="MHD"/>
</dbReference>
<evidence type="ECO:0000256" key="7">
    <source>
        <dbReference type="ARBA" id="ARBA00023329"/>
    </source>
</evidence>
<comment type="caution">
    <text evidence="11">The sequence shown here is derived from an EMBL/GenBank/DDBJ whole genome shotgun (WGS) entry which is preliminary data.</text>
</comment>
<dbReference type="EMBL" id="ALBS01000190">
    <property type="protein sequence ID" value="EJT48836.1"/>
    <property type="molecule type" value="Genomic_DNA"/>
</dbReference>
<evidence type="ECO:0000256" key="5">
    <source>
        <dbReference type="ARBA" id="ARBA00022927"/>
    </source>
</evidence>
<evidence type="ECO:0000313" key="11">
    <source>
        <dbReference type="EMBL" id="EJT48836.1"/>
    </source>
</evidence>
<proteinExistence type="inferred from homology"/>
<dbReference type="HOGENOM" id="CLU_019988_0_1_1"/>
<dbReference type="CDD" id="cd09254">
    <property type="entry name" value="AP_delta-COPI_MHD"/>
    <property type="match status" value="1"/>
</dbReference>
<dbReference type="PANTHER" id="PTHR10121:SF0">
    <property type="entry name" value="COATOMER SUBUNIT DELTA"/>
    <property type="match status" value="1"/>
</dbReference>
<dbReference type="OrthoDB" id="10266042at2759"/>
<dbReference type="PROSITE" id="PS51072">
    <property type="entry name" value="MHD"/>
    <property type="match status" value="1"/>
</dbReference>
<evidence type="ECO:0000256" key="3">
    <source>
        <dbReference type="ARBA" id="ARBA00022490"/>
    </source>
</evidence>
<dbReference type="AlphaFoldDB" id="J5T2K0"/>
<keyword evidence="6 8" id="KW-0333">Golgi apparatus</keyword>
<dbReference type="RefSeq" id="XP_014180591.1">
    <property type="nucleotide sequence ID" value="XM_014325116.1"/>
</dbReference>
<protein>
    <recommendedName>
        <fullName evidence="8">Coatomer subunit delta</fullName>
    </recommendedName>
</protein>